<evidence type="ECO:0000313" key="2">
    <source>
        <dbReference type="Proteomes" id="UP000007460"/>
    </source>
</evidence>
<name>D5BNI7_PUNMI</name>
<accession>D5BNI7</accession>
<organism evidence="1 2">
    <name type="scientific">Puniceispirillum marinum (strain IMCC1322)</name>
    <dbReference type="NCBI Taxonomy" id="488538"/>
    <lineage>
        <taxon>Bacteria</taxon>
        <taxon>Pseudomonadati</taxon>
        <taxon>Pseudomonadota</taxon>
        <taxon>Alphaproteobacteria</taxon>
        <taxon>Candidatus Puniceispirillales</taxon>
        <taxon>Candidatus Puniceispirillaceae</taxon>
        <taxon>Candidatus Puniceispirillum</taxon>
    </lineage>
</organism>
<sequence>MPLFPIDQMPDRLMPDRLMPDRLDAIFDFKHLLAAIHTGFQVDMMRAVQFASCFIFDIGVTAQRIMGAAHIPL</sequence>
<keyword evidence="1" id="KW-0418">Kinase</keyword>
<evidence type="ECO:0000313" key="1">
    <source>
        <dbReference type="EMBL" id="ADE38254.1"/>
    </source>
</evidence>
<protein>
    <submittedName>
        <fullName evidence="1">Pyruvate phosphate dikinase</fullName>
    </submittedName>
</protein>
<dbReference type="AlphaFoldDB" id="D5BNI7"/>
<reference evidence="1 2" key="1">
    <citation type="journal article" date="2010" name="J. Bacteriol.">
        <title>Complete genome sequence of "Candidatus Puniceispirillum marinum" IMCC1322, a representative of the SAR116 clade in the Alphaproteobacteria.</title>
        <authorList>
            <person name="Oh H.M."/>
            <person name="Kwon K.K."/>
            <person name="Kang I."/>
            <person name="Kang S.G."/>
            <person name="Lee J.H."/>
            <person name="Kim S.J."/>
            <person name="Cho J.C."/>
        </authorList>
    </citation>
    <scope>NUCLEOTIDE SEQUENCE [LARGE SCALE GENOMIC DNA]</scope>
    <source>
        <strain evidence="1 2">IMCC1322</strain>
    </source>
</reference>
<keyword evidence="1" id="KW-0670">Pyruvate</keyword>
<keyword evidence="2" id="KW-1185">Reference proteome</keyword>
<dbReference type="KEGG" id="apb:SAR116_0010"/>
<dbReference type="EMBL" id="CP001751">
    <property type="protein sequence ID" value="ADE38254.1"/>
    <property type="molecule type" value="Genomic_DNA"/>
</dbReference>
<dbReference type="Proteomes" id="UP000007460">
    <property type="component" value="Chromosome"/>
</dbReference>
<gene>
    <name evidence="1" type="ordered locus">SAR116_0010</name>
</gene>
<keyword evidence="1" id="KW-0808">Transferase</keyword>
<dbReference type="GO" id="GO:0016301">
    <property type="term" value="F:kinase activity"/>
    <property type="evidence" value="ECO:0007669"/>
    <property type="project" value="UniProtKB-KW"/>
</dbReference>
<proteinExistence type="predicted"/>
<dbReference type="HOGENOM" id="CLU_2702149_0_0_5"/>